<organism evidence="1">
    <name type="scientific">marine sediment metagenome</name>
    <dbReference type="NCBI Taxonomy" id="412755"/>
    <lineage>
        <taxon>unclassified sequences</taxon>
        <taxon>metagenomes</taxon>
        <taxon>ecological metagenomes</taxon>
    </lineage>
</organism>
<sequence length="62" mass="7313">DEIAVYLRTQGYVGNNNDVIMAWLETILSTEGQMQDLWFQYLKTEYPTAETFNDAYKLWKDA</sequence>
<accession>X0U1H9</accession>
<evidence type="ECO:0000313" key="1">
    <source>
        <dbReference type="EMBL" id="GAF99384.1"/>
    </source>
</evidence>
<proteinExistence type="predicted"/>
<gene>
    <name evidence="1" type="ORF">S01H1_20408</name>
</gene>
<reference evidence="1" key="1">
    <citation type="journal article" date="2014" name="Front. Microbiol.">
        <title>High frequency of phylogenetically diverse reductive dehalogenase-homologous genes in deep subseafloor sedimentary metagenomes.</title>
        <authorList>
            <person name="Kawai M."/>
            <person name="Futagami T."/>
            <person name="Toyoda A."/>
            <person name="Takaki Y."/>
            <person name="Nishi S."/>
            <person name="Hori S."/>
            <person name="Arai W."/>
            <person name="Tsubouchi T."/>
            <person name="Morono Y."/>
            <person name="Uchiyama I."/>
            <person name="Ito T."/>
            <person name="Fujiyama A."/>
            <person name="Inagaki F."/>
            <person name="Takami H."/>
        </authorList>
    </citation>
    <scope>NUCLEOTIDE SEQUENCE</scope>
    <source>
        <strain evidence="1">Expedition CK06-06</strain>
    </source>
</reference>
<comment type="caution">
    <text evidence="1">The sequence shown here is derived from an EMBL/GenBank/DDBJ whole genome shotgun (WGS) entry which is preliminary data.</text>
</comment>
<feature type="non-terminal residue" evidence="1">
    <location>
        <position position="1"/>
    </location>
</feature>
<name>X0U1H9_9ZZZZ</name>
<dbReference type="EMBL" id="BARS01011164">
    <property type="protein sequence ID" value="GAF99384.1"/>
    <property type="molecule type" value="Genomic_DNA"/>
</dbReference>
<dbReference type="AlphaFoldDB" id="X0U1H9"/>
<protein>
    <submittedName>
        <fullName evidence="1">Uncharacterized protein</fullName>
    </submittedName>
</protein>